<proteinExistence type="predicted"/>
<dbReference type="AlphaFoldDB" id="A0A6N2ZY35"/>
<name>A0A6N2ZY35_9FIRM</name>
<dbReference type="RefSeq" id="WP_156704264.1">
    <property type="nucleotide sequence ID" value="NZ_CACRUX010000021.1"/>
</dbReference>
<gene>
    <name evidence="1" type="ORF">VRLFYP33_00596</name>
</gene>
<sequence>MNSELESTKKGIMAMLCSLGYQFILRDRDDNLWAYRMGSRPPVGATRELNDCVSLNWARNVFTNIEKDRVINIFDKAGDMIWAIVPVNTPVFVRHNDKEPWVSRHFYRYNPHSDKPFECYWQGKSQFTIREEPREWHITGWEQIKLPFSETPKGDY</sequence>
<reference evidence="1" key="1">
    <citation type="submission" date="2019-11" db="EMBL/GenBank/DDBJ databases">
        <authorList>
            <person name="Feng L."/>
        </authorList>
    </citation>
    <scope>NUCLEOTIDE SEQUENCE</scope>
    <source>
        <strain evidence="1">VrattiLFYP33</strain>
    </source>
</reference>
<dbReference type="EMBL" id="CACRUX010000021">
    <property type="protein sequence ID" value="VYT84554.1"/>
    <property type="molecule type" value="Genomic_DNA"/>
</dbReference>
<accession>A0A6N2ZY35</accession>
<evidence type="ECO:0000313" key="1">
    <source>
        <dbReference type="EMBL" id="VYT84554.1"/>
    </source>
</evidence>
<organism evidence="1">
    <name type="scientific">Veillonella ratti</name>
    <dbReference type="NCBI Taxonomy" id="103892"/>
    <lineage>
        <taxon>Bacteria</taxon>
        <taxon>Bacillati</taxon>
        <taxon>Bacillota</taxon>
        <taxon>Negativicutes</taxon>
        <taxon>Veillonellales</taxon>
        <taxon>Veillonellaceae</taxon>
        <taxon>Veillonella</taxon>
    </lineage>
</organism>
<protein>
    <submittedName>
        <fullName evidence="1">Uncharacterized protein</fullName>
    </submittedName>
</protein>